<organism evidence="2 3">
    <name type="scientific">Flavobacterium branchiophilum</name>
    <dbReference type="NCBI Taxonomy" id="55197"/>
    <lineage>
        <taxon>Bacteria</taxon>
        <taxon>Pseudomonadati</taxon>
        <taxon>Bacteroidota</taxon>
        <taxon>Flavobacteriia</taxon>
        <taxon>Flavobacteriales</taxon>
        <taxon>Flavobacteriaceae</taxon>
        <taxon>Flavobacterium</taxon>
    </lineage>
</organism>
<dbReference type="AlphaFoldDB" id="A0A2H3KWG7"/>
<gene>
    <name evidence="2" type="ORF">B0A77_05400</name>
</gene>
<proteinExistence type="predicted"/>
<dbReference type="GO" id="GO:0008233">
    <property type="term" value="F:peptidase activity"/>
    <property type="evidence" value="ECO:0007669"/>
    <property type="project" value="InterPro"/>
</dbReference>
<dbReference type="Gene3D" id="3.30.1380.10">
    <property type="match status" value="1"/>
</dbReference>
<accession>A0A2H3KWG7</accession>
<name>A0A2H3KWG7_9FLAO</name>
<dbReference type="RefSeq" id="WP_097553801.1">
    <property type="nucleotide sequence ID" value="NZ_PCMW01000032.1"/>
</dbReference>
<dbReference type="Pfam" id="PF13539">
    <property type="entry name" value="Peptidase_M15_4"/>
    <property type="match status" value="1"/>
</dbReference>
<dbReference type="EMBL" id="PCMW01000032">
    <property type="protein sequence ID" value="PDS25114.1"/>
    <property type="molecule type" value="Genomic_DNA"/>
</dbReference>
<feature type="domain" description="Peptidase M15C" evidence="1">
    <location>
        <begin position="170"/>
        <end position="241"/>
    </location>
</feature>
<dbReference type="SUPFAM" id="SSF55166">
    <property type="entry name" value="Hedgehog/DD-peptidase"/>
    <property type="match status" value="1"/>
</dbReference>
<dbReference type="InterPro" id="IPR039561">
    <property type="entry name" value="Peptidase_M15C"/>
</dbReference>
<sequence>MKLILISILITMSNTLMGQQPPPQVLKLMQAYPDQIIEFRDNKLFFADKSFLIYDDFKTKNSQELLDNPDVEDQFAYRYDTSKTDHNDAGRVRNELFFKKMYGDTKNKVRKNLVSITWCPKLVGQKLLVSRINGVAEKMQNISKALDEHPEWKTYLTNIAGTFVWRKIAGTNRLSNHSFGITIDINIKNAHYWQWDCKCKNEFTKLKYRNAIPMGLVQIFEKNGFIWGGRWKHYDTMHFEYRPELF</sequence>
<protein>
    <recommendedName>
        <fullName evidence="1">Peptidase M15C domain-containing protein</fullName>
    </recommendedName>
</protein>
<reference evidence="2 3" key="1">
    <citation type="submission" date="2017-09" db="EMBL/GenBank/DDBJ databases">
        <title>Whole genomes of Flavobacteriaceae.</title>
        <authorList>
            <person name="Stine C."/>
            <person name="Li C."/>
            <person name="Tadesse D."/>
        </authorList>
    </citation>
    <scope>NUCLEOTIDE SEQUENCE [LARGE SCALE GENOMIC DNA]</scope>
    <source>
        <strain evidence="2 3">ATCC 35036</strain>
    </source>
</reference>
<evidence type="ECO:0000313" key="2">
    <source>
        <dbReference type="EMBL" id="PDS25114.1"/>
    </source>
</evidence>
<comment type="caution">
    <text evidence="2">The sequence shown here is derived from an EMBL/GenBank/DDBJ whole genome shotgun (WGS) entry which is preliminary data.</text>
</comment>
<evidence type="ECO:0000259" key="1">
    <source>
        <dbReference type="Pfam" id="PF13539"/>
    </source>
</evidence>
<evidence type="ECO:0000313" key="3">
    <source>
        <dbReference type="Proteomes" id="UP000220828"/>
    </source>
</evidence>
<dbReference type="InterPro" id="IPR009045">
    <property type="entry name" value="Zn_M74/Hedgehog-like"/>
</dbReference>
<dbReference type="Proteomes" id="UP000220828">
    <property type="component" value="Unassembled WGS sequence"/>
</dbReference>
<dbReference type="OrthoDB" id="9799970at2"/>